<feature type="transmembrane region" description="Helical" evidence="9">
    <location>
        <begin position="26"/>
        <end position="45"/>
    </location>
</feature>
<proteinExistence type="inferred from homology"/>
<comment type="subunit">
    <text evidence="3 9">Part of the Tic complex.</text>
</comment>
<feature type="region of interest" description="Disordered" evidence="10">
    <location>
        <begin position="272"/>
        <end position="308"/>
    </location>
</feature>
<reference evidence="11" key="1">
    <citation type="journal article" date="2021" name="Ecol. Evol.">
        <title>Lineage-specific plastid degradation in subtribe Gentianinae (Gentianaceae).</title>
        <authorList>
            <person name="Fu P.C."/>
            <person name="Sun S.S."/>
            <person name="Twyford A.D."/>
            <person name="Li B.B."/>
            <person name="Zhou R.Q."/>
            <person name="Chen S.L."/>
            <person name="Gao Q.B."/>
            <person name="Favre A."/>
        </authorList>
    </citation>
    <scope>NUCLEOTIDE SEQUENCE</scope>
</reference>
<protein>
    <recommendedName>
        <fullName evidence="4 9">Protein TIC 214</fullName>
    </recommendedName>
    <alternativeName>
        <fullName evidence="8 9">Translocon at the inner envelope membrane of chloroplasts 214</fullName>
    </alternativeName>
</protein>
<dbReference type="Pfam" id="PF05758">
    <property type="entry name" value="Ycf1"/>
    <property type="match status" value="2"/>
</dbReference>
<evidence type="ECO:0000256" key="8">
    <source>
        <dbReference type="ARBA" id="ARBA00029978"/>
    </source>
</evidence>
<feature type="transmembrane region" description="Helical" evidence="9">
    <location>
        <begin position="215"/>
        <end position="231"/>
    </location>
</feature>
<evidence type="ECO:0000256" key="1">
    <source>
        <dbReference type="ARBA" id="ARBA00004446"/>
    </source>
</evidence>
<dbReference type="PANTHER" id="PTHR33163:SF40">
    <property type="entry name" value="PROTEIN TIC 214"/>
    <property type="match status" value="1"/>
</dbReference>
<accession>A0A8F4XG67</accession>
<name>A0A8F4XG67_9GENT</name>
<gene>
    <name evidence="11" type="primary">ycf1</name>
    <name evidence="9" type="synonym">TIC214</name>
</gene>
<sequence length="1724" mass="206731">MIFQSFLLGNIVSLCMKIINSVVVVGLYYGFLATFYIGPSYLFLLRAQVMEEVTEKGVSATTGFITGQLMMFISIYYAPLHQALGRPHTITVLALPYLLFHFFWNNHKNFFDYGPTRPTTRNLMRKFSIQCVFLNNLIFQLFNYFILPSSMVARLVNIYMFRCNNKILFVTSSFVGWLIVHIFFMKWLGLILVWIRQNNSIRSNKYLVSELRNSMARIFTILLFITCIYYLDRIPLPILTNKLNKLKQISKTKGGVESKKKRDLGIEKTSKIKGTKHKQVQKKSTEEDPSSSLFSKLNKLNKRGGKNEKKEQKNRYILFRLAVEDFEKSLVTLLFDHNRWNRPFRYIKKKRSEGNVRNEMAQHFFDIPKKKTNIKKKVSFTYSPSLFVFLERITKRFLTLTKTSLFYTHYLYPKNQKSNNKSIEFQTRIETLENEVTFLDILETRIRLCTDGTRNDYFSKMYDPLLNSSYCLNIKKKVPKNLKTYKENLRETVGINQIHNIFFTYSDSEKFKLQKDEALYNNNKKFSISSNNLLTDGFDTKILQNFNLNPCLLSDQEGVKTYFEKERAFFKIFFKTVRNHPNLKKKSSGLKEIRKRVPRRSYELITEFQQKSGQYPNRRGQIRSRKTRFIVIINPIKQKIINNSNKDTKKNTNANRKDLRKQIFLVRYYQQSDFRRGIIKGSIRAQRRKICMWEPFQANVHSPLFLDIIKKSPHFSFDISGIIQAIFPNWLHNQINFKIFENMDEEKKKEHKKETDKTYKKEENKQQEQIRADIAEAWNRISTARKGRSLLLIAQSKFRKYILLPSLIIAKNIGRMVLLQIPEWFEDLQELNRELHIICTYNGIQLSETEFPKNWLREGMQIKILFPFCLKPWRRSKLRPYYMQNKKESNNFCFLTVWGLETNLPFGSPRQRSSFFKPIFKKLKTKIKKSKNSFFKKTKIRVFSKLNPILFFNASKVYKSNQIKNNKYSTNINEIIPEPLINQIQSSNQILTEKKNKDITARAITIRNQIERMRKDKKKNIRIYSSDTKRIYKIYKDKRLEFSNYFFEIIKRRNVQLISKIHFLIKFFFERIYINPLLSIINLSKPIRQLFLDSINKFIKKFININETDEERINKKRKKKINFISIIKKPKNSQKCYYLSYLSQAYVFYNLSQIQGIYLNKLRYVFKYHNNGIPFFVKTKKKIKNSFEGVIYLELNHNKYFNYETNHWKTWVKKLNRYRQYNSYNSKALRKKISQYPMVQNCKKDLYEKDIFILFKKENTVEAYFVQNKKDNLKKNSQYDLISYQSSNSENKRDFFIYKSTFETQVNRKQDSYSNTNTQKYNFLNIWERSPIINYNKIRKSERKSTKKKPDRKYFDWKTLHFDFRQKIAIKYWIKIDTKSNQNTNIKTNNYQLTDKIVKKALFYLALPKKLKIKVPNPPKNLLDWMGMNEEIRKCPMSTLNFNFWFFPEFLILSNLYKMKPWVIPSKRLLLRKGIEKGYVGSKVMRNKKKKQYKNKAETELKFLMKRYLLFQFRWDDTLNQRIFNNIKILCLLIRLLNSRKIVLSSIQQREMTLDRLLIQNSLNVVELIKKGILVIEPVRLSVKNDSQFILYQTLCISLVHKSKHKNNQGYPEQTDIDNNFIDLLAPETILPHKYRREFRMKISFNSKNTNKNLGFCITNNCSQFVDRHKYKEKNELIKIQFLTCSNCQLEDLACMNRYWFDTTNGSRFSMLRIYMYSELKYCW</sequence>
<keyword evidence="9" id="KW-0813">Transport</keyword>
<evidence type="ECO:0000313" key="11">
    <source>
        <dbReference type="EMBL" id="QXI85324.1"/>
    </source>
</evidence>
<evidence type="ECO:0000256" key="3">
    <source>
        <dbReference type="ARBA" id="ARBA00011510"/>
    </source>
</evidence>
<feature type="compositionally biased region" description="Basic residues" evidence="10">
    <location>
        <begin position="272"/>
        <end position="281"/>
    </location>
</feature>
<comment type="similarity">
    <text evidence="2 9">Belongs to the TIC214 family.</text>
</comment>
<comment type="function">
    <text evidence="9">Involved in protein precursor import into chloroplasts. May be part of an intermediate translocation complex acting as a protein-conducting channel at the inner envelope.</text>
</comment>
<dbReference type="EMBL" id="MN199150">
    <property type="protein sequence ID" value="QXI85324.1"/>
    <property type="molecule type" value="Genomic_DNA"/>
</dbReference>
<geneLocation type="chloroplast" evidence="11"/>
<evidence type="ECO:0000256" key="4">
    <source>
        <dbReference type="ARBA" id="ARBA00016640"/>
    </source>
</evidence>
<evidence type="ECO:0000256" key="6">
    <source>
        <dbReference type="ARBA" id="ARBA00022927"/>
    </source>
</evidence>
<dbReference type="InterPro" id="IPR008896">
    <property type="entry name" value="TIC214"/>
</dbReference>
<feature type="transmembrane region" description="Helical" evidence="9">
    <location>
        <begin position="167"/>
        <end position="195"/>
    </location>
</feature>
<keyword evidence="9 11" id="KW-0934">Plastid</keyword>
<keyword evidence="6 9" id="KW-0653">Protein transport</keyword>
<keyword evidence="9 11" id="KW-0150">Chloroplast</keyword>
<organism evidence="11">
    <name type="scientific">Gentiana crassuloides</name>
    <dbReference type="NCBI Taxonomy" id="53144"/>
    <lineage>
        <taxon>Eukaryota</taxon>
        <taxon>Viridiplantae</taxon>
        <taxon>Streptophyta</taxon>
        <taxon>Embryophyta</taxon>
        <taxon>Tracheophyta</taxon>
        <taxon>Spermatophyta</taxon>
        <taxon>Magnoliopsida</taxon>
        <taxon>eudicotyledons</taxon>
        <taxon>Gunneridae</taxon>
        <taxon>Pentapetalae</taxon>
        <taxon>asterids</taxon>
        <taxon>lamiids</taxon>
        <taxon>Gentianales</taxon>
        <taxon>Gentianaceae</taxon>
        <taxon>Gentianeae</taxon>
        <taxon>Gentianinae</taxon>
        <taxon>Gentiana</taxon>
    </lineage>
</organism>
<feature type="transmembrane region" description="Helical" evidence="9">
    <location>
        <begin position="57"/>
        <end position="77"/>
    </location>
</feature>
<keyword evidence="7 9" id="KW-1133">Transmembrane helix</keyword>
<keyword evidence="9" id="KW-0472">Membrane</keyword>
<keyword evidence="5 9" id="KW-0812">Transmembrane</keyword>
<dbReference type="GO" id="GO:0015031">
    <property type="term" value="P:protein transport"/>
    <property type="evidence" value="ECO:0007669"/>
    <property type="project" value="UniProtKB-KW"/>
</dbReference>
<dbReference type="GO" id="GO:0009706">
    <property type="term" value="C:chloroplast inner membrane"/>
    <property type="evidence" value="ECO:0007669"/>
    <property type="project" value="UniProtKB-SubCell"/>
</dbReference>
<evidence type="ECO:0000256" key="7">
    <source>
        <dbReference type="ARBA" id="ARBA00022989"/>
    </source>
</evidence>
<evidence type="ECO:0000256" key="5">
    <source>
        <dbReference type="ARBA" id="ARBA00022692"/>
    </source>
</evidence>
<comment type="subcellular location">
    <subcellularLocation>
        <location evidence="1">Plastid membrane</location>
        <topology evidence="1">Multi-pass membrane protein</topology>
    </subcellularLocation>
    <subcellularLocation>
        <location evidence="9">Plastid</location>
        <location evidence="9">Chloroplast inner membrane</location>
    </subcellularLocation>
</comment>
<keyword evidence="9" id="KW-1001">Plastid inner membrane</keyword>
<dbReference type="PANTHER" id="PTHR33163">
    <property type="entry name" value="PROTEIN TIC 214-RELATED"/>
    <property type="match status" value="1"/>
</dbReference>
<evidence type="ECO:0000256" key="10">
    <source>
        <dbReference type="SAM" id="MobiDB-lite"/>
    </source>
</evidence>
<evidence type="ECO:0000256" key="2">
    <source>
        <dbReference type="ARBA" id="ARBA00009956"/>
    </source>
</evidence>
<evidence type="ECO:0000256" key="9">
    <source>
        <dbReference type="RuleBase" id="RU364085"/>
    </source>
</evidence>
<feature type="transmembrane region" description="Helical" evidence="9">
    <location>
        <begin position="127"/>
        <end position="147"/>
    </location>
</feature>